<dbReference type="Proteomes" id="UP000000440">
    <property type="component" value="Chromosome"/>
</dbReference>
<gene>
    <name evidence="3" type="ordered locus">tll0762</name>
</gene>
<dbReference type="KEGG" id="tel:tll0762"/>
<dbReference type="InterPro" id="IPR050639">
    <property type="entry name" value="SSR_resolvase"/>
</dbReference>
<evidence type="ECO:0000256" key="1">
    <source>
        <dbReference type="ARBA" id="ARBA00009913"/>
    </source>
</evidence>
<dbReference type="PATRIC" id="fig|197221.4.peg.801"/>
<dbReference type="Pfam" id="PF07508">
    <property type="entry name" value="Recombinase"/>
    <property type="match status" value="1"/>
</dbReference>
<dbReference type="InterPro" id="IPR011109">
    <property type="entry name" value="DNA_bind_recombinase_dom"/>
</dbReference>
<dbReference type="RefSeq" id="WP_011056607.1">
    <property type="nucleotide sequence ID" value="NC_004113.1"/>
</dbReference>
<accession>Q8DKU3</accession>
<reference evidence="3 4" key="1">
    <citation type="journal article" date="2002" name="DNA Res.">
        <title>Complete genome structure of the thermophilic cyanobacterium Thermosynechococcus elongatus BP-1.</title>
        <authorList>
            <person name="Nakamura Y."/>
            <person name="Kaneko T."/>
            <person name="Sato S."/>
            <person name="Ikeuchi M."/>
            <person name="Katoh H."/>
            <person name="Sasamoto S."/>
            <person name="Watanabe A."/>
            <person name="Iriguchi M."/>
            <person name="Kawashima K."/>
            <person name="Kimura T."/>
            <person name="Kishida Y."/>
            <person name="Kiyokawa C."/>
            <person name="Kohara M."/>
            <person name="Matsumoto M."/>
            <person name="Matsuno A."/>
            <person name="Nakazaki N."/>
            <person name="Shimpo S."/>
            <person name="Sugimoto M."/>
            <person name="Takeuchi C."/>
            <person name="Yamada M."/>
            <person name="Tabata S."/>
        </authorList>
    </citation>
    <scope>NUCLEOTIDE SEQUENCE [LARGE SCALE GENOMIC DNA]</scope>
    <source>
        <strain evidence="4">IAM M-273 / NIES-2133 / BP-1</strain>
    </source>
</reference>
<dbReference type="GO" id="GO:0000150">
    <property type="term" value="F:DNA strand exchange activity"/>
    <property type="evidence" value="ECO:0007669"/>
    <property type="project" value="InterPro"/>
</dbReference>
<dbReference type="PANTHER" id="PTHR30461">
    <property type="entry name" value="DNA-INVERTASE FROM LAMBDOID PROPHAGE"/>
    <property type="match status" value="1"/>
</dbReference>
<proteinExistence type="inferred from homology"/>
<evidence type="ECO:0000259" key="2">
    <source>
        <dbReference type="PROSITE" id="PS51737"/>
    </source>
</evidence>
<dbReference type="InterPro" id="IPR038109">
    <property type="entry name" value="DNA_bind_recomb_sf"/>
</dbReference>
<feature type="domain" description="Recombinase" evidence="2">
    <location>
        <begin position="139"/>
        <end position="239"/>
    </location>
</feature>
<dbReference type="EMBL" id="BA000039">
    <property type="protein sequence ID" value="BAC08313.1"/>
    <property type="molecule type" value="Genomic_DNA"/>
</dbReference>
<dbReference type="PANTHER" id="PTHR30461:SF26">
    <property type="entry name" value="RESOLVASE HOMOLOG YNEB"/>
    <property type="match status" value="1"/>
</dbReference>
<name>Q8DKU3_THEVB</name>
<sequence>MARQCVVIIAYEYIDPLWQPLPDPQVWGQEIDHWVLDVEASRPQLRYWLQRLVPGYWLLQQLSALGQTVMEVSDRLRQLETAGMTVIALAEGYVSDRPPAGDQLLSLWDQVKQQLHRQTLCHNHARHRLKHRPPPGRAPYGYRRGKEHYVIDRAAAVVVKDFVEHFLLYGSLSAAVRFIAHTHHKRISVATGRRWLTHPVYRGHLYYQGKTVIPQTHAPLITPDEAAQVDRLLRRQRSLPRRSASAPHPLAGLVICRQCQQRFGRTQVQPYRQPSQYAYLRPLHCPLSPKCRSIPYNAALAAVIDQIGERLPPAIAQLCLPSSTLTAEIAAIDKQLQQLTALEGQGLLDAETAQLRRYKLAGERARIEAQQAQLPPSNLLQLAVTLSQPQFWYQLSAAEQRFYLREFLQAIQVTSRPPQPWSVHLQFIWESAIGSAP</sequence>
<evidence type="ECO:0000313" key="3">
    <source>
        <dbReference type="EMBL" id="BAC08313.1"/>
    </source>
</evidence>
<dbReference type="STRING" id="197221.gene:10747353"/>
<comment type="similarity">
    <text evidence="1">Belongs to the site-specific recombinase resolvase family.</text>
</comment>
<dbReference type="GO" id="GO:0003677">
    <property type="term" value="F:DNA binding"/>
    <property type="evidence" value="ECO:0007669"/>
    <property type="project" value="InterPro"/>
</dbReference>
<dbReference type="EnsemblBacteria" id="BAC08313">
    <property type="protein sequence ID" value="BAC08313"/>
    <property type="gene ID" value="BAC08313"/>
</dbReference>
<keyword evidence="4" id="KW-1185">Reference proteome</keyword>
<evidence type="ECO:0000313" key="4">
    <source>
        <dbReference type="Proteomes" id="UP000000440"/>
    </source>
</evidence>
<dbReference type="PROSITE" id="PS51737">
    <property type="entry name" value="RECOMBINASE_DNA_BIND"/>
    <property type="match status" value="1"/>
</dbReference>
<dbReference type="Gene3D" id="3.90.1750.20">
    <property type="entry name" value="Putative Large Serine Recombinase, Chain B, Domain 2"/>
    <property type="match status" value="1"/>
</dbReference>
<protein>
    <submittedName>
        <fullName evidence="3">Tll0762 protein</fullName>
    </submittedName>
</protein>
<organism evidence="3 4">
    <name type="scientific">Thermosynechococcus vestitus (strain NIES-2133 / IAM M-273 / BP-1)</name>
    <dbReference type="NCBI Taxonomy" id="197221"/>
    <lineage>
        <taxon>Bacteria</taxon>
        <taxon>Bacillati</taxon>
        <taxon>Cyanobacteriota</taxon>
        <taxon>Cyanophyceae</taxon>
        <taxon>Acaryochloridales</taxon>
        <taxon>Thermosynechococcaceae</taxon>
        <taxon>Thermosynechococcus</taxon>
    </lineage>
</organism>
<dbReference type="eggNOG" id="COG1961">
    <property type="taxonomic scope" value="Bacteria"/>
</dbReference>
<dbReference type="AlphaFoldDB" id="Q8DKU3"/>